<dbReference type="Gene3D" id="1.10.150.240">
    <property type="entry name" value="Putative phosphatase, domain 2"/>
    <property type="match status" value="1"/>
</dbReference>
<dbReference type="SUPFAM" id="SSF56784">
    <property type="entry name" value="HAD-like"/>
    <property type="match status" value="1"/>
</dbReference>
<dbReference type="PRINTS" id="PR00413">
    <property type="entry name" value="HADHALOGNASE"/>
</dbReference>
<dbReference type="SFLD" id="SFLDS00003">
    <property type="entry name" value="Haloacid_Dehalogenase"/>
    <property type="match status" value="1"/>
</dbReference>
<dbReference type="Proteomes" id="UP000595001">
    <property type="component" value="Chromosome"/>
</dbReference>
<dbReference type="InterPro" id="IPR036412">
    <property type="entry name" value="HAD-like_sf"/>
</dbReference>
<dbReference type="GO" id="GO:0008967">
    <property type="term" value="F:phosphoglycolate phosphatase activity"/>
    <property type="evidence" value="ECO:0007669"/>
    <property type="project" value="TreeGrafter"/>
</dbReference>
<dbReference type="InterPro" id="IPR023198">
    <property type="entry name" value="PGP-like_dom2"/>
</dbReference>
<dbReference type="AlphaFoldDB" id="A0A7U3WAR8"/>
<evidence type="ECO:0000313" key="2">
    <source>
        <dbReference type="EMBL" id="QPV64713.1"/>
    </source>
</evidence>
<dbReference type="KEGG" id="hlt:I7X12_08965"/>
<dbReference type="InterPro" id="IPR023214">
    <property type="entry name" value="HAD_sf"/>
</dbReference>
<dbReference type="InterPro" id="IPR006439">
    <property type="entry name" value="HAD-SF_hydro_IA"/>
</dbReference>
<dbReference type="InterPro" id="IPR050155">
    <property type="entry name" value="HAD-like_hydrolase_sf"/>
</dbReference>
<comment type="similarity">
    <text evidence="1">Belongs to the HAD-like hydrolase superfamily.</text>
</comment>
<dbReference type="RefSeq" id="WP_198063476.1">
    <property type="nucleotide sequence ID" value="NZ_CP065856.1"/>
</dbReference>
<name>A0A7U3WAR8_9EURY</name>
<dbReference type="EMBL" id="CP065856">
    <property type="protein sequence ID" value="QPV64713.1"/>
    <property type="molecule type" value="Genomic_DNA"/>
</dbReference>
<dbReference type="SFLD" id="SFLDG01135">
    <property type="entry name" value="C1.5.6:_HAD__Beta-PGM__Phospha"/>
    <property type="match status" value="1"/>
</dbReference>
<dbReference type="Pfam" id="PF13419">
    <property type="entry name" value="HAD_2"/>
    <property type="match status" value="1"/>
</dbReference>
<dbReference type="NCBIfam" id="TIGR01549">
    <property type="entry name" value="HAD-SF-IA-v1"/>
    <property type="match status" value="1"/>
</dbReference>
<accession>A0A7U3WAR8</accession>
<dbReference type="GeneID" id="60588620"/>
<dbReference type="PANTHER" id="PTHR43434">
    <property type="entry name" value="PHOSPHOGLYCOLATE PHOSPHATASE"/>
    <property type="match status" value="1"/>
</dbReference>
<sequence length="215" mass="23743">MDAICFDMDGVLVDSEDYWHPYEREQLLPLVGLEDLDLDEITGMNYREIYDYLDATYEIETDREAFLGWYEETATSIYGEEVSLLDGTHELLAALREREVTLALVSSSPHDWIDTVLDRFELTFDAVVSADAFDGPGKPEPGVYEHAAERVGVDPTDAVAVEDSVHGIESAGRAGMHVVGFRHGSADETDRSGADYVADSPAALREHLLARADGV</sequence>
<dbReference type="Gene3D" id="3.40.50.1000">
    <property type="entry name" value="HAD superfamily/HAD-like"/>
    <property type="match status" value="1"/>
</dbReference>
<organism evidence="2 3">
    <name type="scientific">Halosimplex litoreum</name>
    <dbReference type="NCBI Taxonomy" id="1198301"/>
    <lineage>
        <taxon>Archaea</taxon>
        <taxon>Methanobacteriati</taxon>
        <taxon>Methanobacteriota</taxon>
        <taxon>Stenosarchaea group</taxon>
        <taxon>Halobacteria</taxon>
        <taxon>Halobacteriales</taxon>
        <taxon>Haloarculaceae</taxon>
        <taxon>Halosimplex</taxon>
    </lineage>
</organism>
<proteinExistence type="inferred from homology"/>
<evidence type="ECO:0000256" key="1">
    <source>
        <dbReference type="ARBA" id="ARBA00007958"/>
    </source>
</evidence>
<dbReference type="GO" id="GO:0006281">
    <property type="term" value="P:DNA repair"/>
    <property type="evidence" value="ECO:0007669"/>
    <property type="project" value="TreeGrafter"/>
</dbReference>
<dbReference type="NCBIfam" id="TIGR01509">
    <property type="entry name" value="HAD-SF-IA-v3"/>
    <property type="match status" value="1"/>
</dbReference>
<gene>
    <name evidence="2" type="ORF">I7X12_08965</name>
</gene>
<dbReference type="CDD" id="cd07505">
    <property type="entry name" value="HAD_BPGM-like"/>
    <property type="match status" value="1"/>
</dbReference>
<protein>
    <submittedName>
        <fullName evidence="2">HAD family phosphatase</fullName>
    </submittedName>
</protein>
<evidence type="ECO:0000313" key="3">
    <source>
        <dbReference type="Proteomes" id="UP000595001"/>
    </source>
</evidence>
<dbReference type="InterPro" id="IPR041492">
    <property type="entry name" value="HAD_2"/>
</dbReference>
<keyword evidence="3" id="KW-1185">Reference proteome</keyword>
<dbReference type="OrthoDB" id="372285at2157"/>
<dbReference type="PANTHER" id="PTHR43434:SF1">
    <property type="entry name" value="PHOSPHOGLYCOLATE PHOSPHATASE"/>
    <property type="match status" value="1"/>
</dbReference>
<dbReference type="SFLD" id="SFLDG01129">
    <property type="entry name" value="C1.5:_HAD__Beta-PGM__Phosphata"/>
    <property type="match status" value="1"/>
</dbReference>
<reference evidence="2 3" key="1">
    <citation type="submission" date="2020-12" db="EMBL/GenBank/DDBJ databases">
        <title>Halosimplex halophilum sp. nov. and Halosimplex salinum sp. nov., two new members of the genus Halosimplex.</title>
        <authorList>
            <person name="Cui H.L."/>
        </authorList>
    </citation>
    <scope>NUCLEOTIDE SEQUENCE [LARGE SCALE GENOMIC DNA]</scope>
    <source>
        <strain evidence="2 3">YGH94</strain>
    </source>
</reference>
<dbReference type="GO" id="GO:0005829">
    <property type="term" value="C:cytosol"/>
    <property type="evidence" value="ECO:0007669"/>
    <property type="project" value="TreeGrafter"/>
</dbReference>